<name>A0A0E0NRG0_ORYRU</name>
<dbReference type="Proteomes" id="UP000008022">
    <property type="component" value="Unassembled WGS sequence"/>
</dbReference>
<evidence type="ECO:0000313" key="3">
    <source>
        <dbReference type="Proteomes" id="UP000008022"/>
    </source>
</evidence>
<dbReference type="EnsemblPlants" id="ORUFI03G08150.1">
    <property type="protein sequence ID" value="ORUFI03G08150.1"/>
    <property type="gene ID" value="ORUFI03G08150"/>
</dbReference>
<reference evidence="2" key="2">
    <citation type="submission" date="2015-06" db="UniProtKB">
        <authorList>
            <consortium name="EnsemblPlants"/>
        </authorList>
    </citation>
    <scope>IDENTIFICATION</scope>
</reference>
<evidence type="ECO:0000313" key="2">
    <source>
        <dbReference type="EnsemblPlants" id="ORUFI03G08150.1"/>
    </source>
</evidence>
<protein>
    <submittedName>
        <fullName evidence="2">Uncharacterized protein</fullName>
    </submittedName>
</protein>
<feature type="region of interest" description="Disordered" evidence="1">
    <location>
        <begin position="102"/>
        <end position="171"/>
    </location>
</feature>
<keyword evidence="3" id="KW-1185">Reference proteome</keyword>
<organism evidence="2 3">
    <name type="scientific">Oryza rufipogon</name>
    <name type="common">Brownbeard rice</name>
    <name type="synonym">Asian wild rice</name>
    <dbReference type="NCBI Taxonomy" id="4529"/>
    <lineage>
        <taxon>Eukaryota</taxon>
        <taxon>Viridiplantae</taxon>
        <taxon>Streptophyta</taxon>
        <taxon>Embryophyta</taxon>
        <taxon>Tracheophyta</taxon>
        <taxon>Spermatophyta</taxon>
        <taxon>Magnoliopsida</taxon>
        <taxon>Liliopsida</taxon>
        <taxon>Poales</taxon>
        <taxon>Poaceae</taxon>
        <taxon>BOP clade</taxon>
        <taxon>Oryzoideae</taxon>
        <taxon>Oryzeae</taxon>
        <taxon>Oryzinae</taxon>
        <taxon>Oryza</taxon>
    </lineage>
</organism>
<dbReference type="AlphaFoldDB" id="A0A0E0NRG0"/>
<feature type="region of interest" description="Disordered" evidence="1">
    <location>
        <begin position="35"/>
        <end position="68"/>
    </location>
</feature>
<dbReference type="Gramene" id="ORUFI03G08150.1">
    <property type="protein sequence ID" value="ORUFI03G08150.1"/>
    <property type="gene ID" value="ORUFI03G08150"/>
</dbReference>
<feature type="compositionally biased region" description="Basic residues" evidence="1">
    <location>
        <begin position="35"/>
        <end position="47"/>
    </location>
</feature>
<evidence type="ECO:0000256" key="1">
    <source>
        <dbReference type="SAM" id="MobiDB-lite"/>
    </source>
</evidence>
<accession>A0A0E0NRG0</accession>
<sequence length="225" mass="24319">MATTSLLLSPHPIHHDQEEAALLLHLRHNRRRRHGGCPRCFRFRRQGKRQESSTHTSTSGPPRGRSIPVQEQAYGEGHDDITIIECLTRALSRGRRGAPALLLLSPASPSPEPPSAKPGGCKDGGGGAPSPSLVVKPYGTPARQELRLGAGDEEKRPAAARSGAVEAESGPPWRDLLGGGVGRWYFHSLLVTTFPCRHARGTLPFGAAFWIPRLLEDLFVVDLGS</sequence>
<reference evidence="3" key="1">
    <citation type="submission" date="2013-06" db="EMBL/GenBank/DDBJ databases">
        <authorList>
            <person name="Zhao Q."/>
        </authorList>
    </citation>
    <scope>NUCLEOTIDE SEQUENCE</scope>
    <source>
        <strain evidence="3">cv. W1943</strain>
    </source>
</reference>
<feature type="compositionally biased region" description="Basic and acidic residues" evidence="1">
    <location>
        <begin position="144"/>
        <end position="157"/>
    </location>
</feature>
<proteinExistence type="predicted"/>